<reference evidence="2 3" key="4">
    <citation type="journal article" date="2011" name="BMC Genomics">
        <title>RNA-Seq improves annotation of protein-coding genes in the cucumber genome.</title>
        <authorList>
            <person name="Li Z."/>
            <person name="Zhang Z."/>
            <person name="Yan P."/>
            <person name="Huang S."/>
            <person name="Fei Z."/>
            <person name="Lin K."/>
        </authorList>
    </citation>
    <scope>NUCLEOTIDE SEQUENCE [LARGE SCALE GENOMIC DNA]</scope>
    <source>
        <strain evidence="3">cv. 9930</strain>
    </source>
</reference>
<feature type="region of interest" description="Disordered" evidence="1">
    <location>
        <begin position="1"/>
        <end position="37"/>
    </location>
</feature>
<dbReference type="AlphaFoldDB" id="A0A0A0L5Z7"/>
<protein>
    <submittedName>
        <fullName evidence="2">Uncharacterized protein</fullName>
    </submittedName>
</protein>
<dbReference type="EMBL" id="CM002924">
    <property type="protein sequence ID" value="KGN56449.1"/>
    <property type="molecule type" value="Genomic_DNA"/>
</dbReference>
<evidence type="ECO:0000256" key="1">
    <source>
        <dbReference type="SAM" id="MobiDB-lite"/>
    </source>
</evidence>
<evidence type="ECO:0000313" key="2">
    <source>
        <dbReference type="EMBL" id="KGN56449.1"/>
    </source>
</evidence>
<reference evidence="2 3" key="2">
    <citation type="journal article" date="2009" name="PLoS ONE">
        <title>An integrated genetic and cytogenetic map of the cucumber genome.</title>
        <authorList>
            <person name="Ren Y."/>
            <person name="Zhang Z."/>
            <person name="Liu J."/>
            <person name="Staub J.E."/>
            <person name="Han Y."/>
            <person name="Cheng Z."/>
            <person name="Li X."/>
            <person name="Lu J."/>
            <person name="Miao H."/>
            <person name="Kang H."/>
            <person name="Xie B."/>
            <person name="Gu X."/>
            <person name="Wang X."/>
            <person name="Du Y."/>
            <person name="Jin W."/>
            <person name="Huang S."/>
        </authorList>
    </citation>
    <scope>NUCLEOTIDE SEQUENCE [LARGE SCALE GENOMIC DNA]</scope>
    <source>
        <strain evidence="3">cv. 9930</strain>
    </source>
</reference>
<accession>A0A0A0L5Z7</accession>
<dbReference type="Gramene" id="KGN56449">
    <property type="protein sequence ID" value="KGN56449"/>
    <property type="gene ID" value="Csa_3G119800"/>
</dbReference>
<gene>
    <name evidence="2" type="ORF">Csa_3G119800</name>
</gene>
<keyword evidence="3" id="KW-1185">Reference proteome</keyword>
<reference evidence="2 3" key="1">
    <citation type="journal article" date="2009" name="Nat. Genet.">
        <title>The genome of the cucumber, Cucumis sativus L.</title>
        <authorList>
            <person name="Huang S."/>
            <person name="Li R."/>
            <person name="Zhang Z."/>
            <person name="Li L."/>
            <person name="Gu X."/>
            <person name="Fan W."/>
            <person name="Lucas W.J."/>
            <person name="Wang X."/>
            <person name="Xie B."/>
            <person name="Ni P."/>
            <person name="Ren Y."/>
            <person name="Zhu H."/>
            <person name="Li J."/>
            <person name="Lin K."/>
            <person name="Jin W."/>
            <person name="Fei Z."/>
            <person name="Li G."/>
            <person name="Staub J."/>
            <person name="Kilian A."/>
            <person name="van der Vossen E.A."/>
            <person name="Wu Y."/>
            <person name="Guo J."/>
            <person name="He J."/>
            <person name="Jia Z."/>
            <person name="Ren Y."/>
            <person name="Tian G."/>
            <person name="Lu Y."/>
            <person name="Ruan J."/>
            <person name="Qian W."/>
            <person name="Wang M."/>
            <person name="Huang Q."/>
            <person name="Li B."/>
            <person name="Xuan Z."/>
            <person name="Cao J."/>
            <person name="Asan"/>
            <person name="Wu Z."/>
            <person name="Zhang J."/>
            <person name="Cai Q."/>
            <person name="Bai Y."/>
            <person name="Zhao B."/>
            <person name="Han Y."/>
            <person name="Li Y."/>
            <person name="Li X."/>
            <person name="Wang S."/>
            <person name="Shi Q."/>
            <person name="Liu S."/>
            <person name="Cho W.K."/>
            <person name="Kim J.Y."/>
            <person name="Xu Y."/>
            <person name="Heller-Uszynska K."/>
            <person name="Miao H."/>
            <person name="Cheng Z."/>
            <person name="Zhang S."/>
            <person name="Wu J."/>
            <person name="Yang Y."/>
            <person name="Kang H."/>
            <person name="Li M."/>
            <person name="Liang H."/>
            <person name="Ren X."/>
            <person name="Shi Z."/>
            <person name="Wen M."/>
            <person name="Jian M."/>
            <person name="Yang H."/>
            <person name="Zhang G."/>
            <person name="Yang Z."/>
            <person name="Chen R."/>
            <person name="Liu S."/>
            <person name="Li J."/>
            <person name="Ma L."/>
            <person name="Liu H."/>
            <person name="Zhou Y."/>
            <person name="Zhao J."/>
            <person name="Fang X."/>
            <person name="Li G."/>
            <person name="Fang L."/>
            <person name="Li Y."/>
            <person name="Liu D."/>
            <person name="Zheng H."/>
            <person name="Zhang Y."/>
            <person name="Qin N."/>
            <person name="Li Z."/>
            <person name="Yang G."/>
            <person name="Yang S."/>
            <person name="Bolund L."/>
            <person name="Kristiansen K."/>
            <person name="Zheng H."/>
            <person name="Li S."/>
            <person name="Zhang X."/>
            <person name="Yang H."/>
            <person name="Wang J."/>
            <person name="Sun R."/>
            <person name="Zhang B."/>
            <person name="Jiang S."/>
            <person name="Wang J."/>
            <person name="Du Y."/>
            <person name="Li S."/>
        </authorList>
    </citation>
    <scope>NUCLEOTIDE SEQUENCE [LARGE SCALE GENOMIC DNA]</scope>
    <source>
        <strain evidence="3">cv. 9930</strain>
    </source>
</reference>
<organism evidence="2 3">
    <name type="scientific">Cucumis sativus</name>
    <name type="common">Cucumber</name>
    <dbReference type="NCBI Taxonomy" id="3659"/>
    <lineage>
        <taxon>Eukaryota</taxon>
        <taxon>Viridiplantae</taxon>
        <taxon>Streptophyta</taxon>
        <taxon>Embryophyta</taxon>
        <taxon>Tracheophyta</taxon>
        <taxon>Spermatophyta</taxon>
        <taxon>Magnoliopsida</taxon>
        <taxon>eudicotyledons</taxon>
        <taxon>Gunneridae</taxon>
        <taxon>Pentapetalae</taxon>
        <taxon>rosids</taxon>
        <taxon>fabids</taxon>
        <taxon>Cucurbitales</taxon>
        <taxon>Cucurbitaceae</taxon>
        <taxon>Benincaseae</taxon>
        <taxon>Cucumis</taxon>
    </lineage>
</organism>
<reference evidence="2 3" key="3">
    <citation type="journal article" date="2010" name="BMC Genomics">
        <title>Transcriptome sequencing and comparative analysis of cucumber flowers with different sex types.</title>
        <authorList>
            <person name="Guo S."/>
            <person name="Zheng Y."/>
            <person name="Joung J.G."/>
            <person name="Liu S."/>
            <person name="Zhang Z."/>
            <person name="Crasta O.R."/>
            <person name="Sobral B.W."/>
            <person name="Xu Y."/>
            <person name="Huang S."/>
            <person name="Fei Z."/>
        </authorList>
    </citation>
    <scope>NUCLEOTIDE SEQUENCE [LARGE SCALE GENOMIC DNA]</scope>
    <source>
        <strain evidence="3">cv. 9930</strain>
    </source>
</reference>
<sequence>MNKPCKRPPEQAAENGVRADSMKNPQMQVEKQKGVKEMRNRATPFIIQAVESEWG</sequence>
<dbReference type="Proteomes" id="UP000029981">
    <property type="component" value="Chromosome 3"/>
</dbReference>
<proteinExistence type="predicted"/>
<name>A0A0A0L5Z7_CUCSA</name>
<evidence type="ECO:0000313" key="3">
    <source>
        <dbReference type="Proteomes" id="UP000029981"/>
    </source>
</evidence>